<dbReference type="STRING" id="1219011.GCA_001895045_03591"/>
<evidence type="ECO:0000313" key="2">
    <source>
        <dbReference type="EMBL" id="SQI35834.1"/>
    </source>
</evidence>
<sequence>MTSVLQSRLDVFTSKLRVLVGADCVSTDLAARRKASADWAKMSPILEAQLPLGLADLVVYPSSADQVAPIVALAVEHAVPVTPRGKGTGNYGQAIPMRGGLVVDLSRATAVLEIGDGYLVAEAGAKMTTLESVARDHGQQLWMYPSTGGSSLGGFLAGGSGGTGTIAHGSNMDGFVTALDVAHADGSSELVSVSGAEVDTYLHAYGVTGILARATVRLEPLQDWRGLFCSFETFEQALPMVRELGRLSPRPRLVSADVPQVVATLPRDRGYPHGRASLRSIIDVEALDTAVAMVENAGGRVEDIRQGPQTGAKLSSLSYNHPTWHLQRTAPGKYFHVEVGGDALVDRFAEVNQVYDGSMLHIEAGHRAPIGMLNGIYHSPEQVYDGIDRLRELGVAVHSPHQWFVDRNVEAVRAHAARVDPHGLLNPGKLV</sequence>
<dbReference type="InterPro" id="IPR016166">
    <property type="entry name" value="FAD-bd_PCMH"/>
</dbReference>
<name>A0A2X4XGP1_9NOCA</name>
<dbReference type="GO" id="GO:0004458">
    <property type="term" value="F:D-lactate dehydrogenase (cytochrome) activity"/>
    <property type="evidence" value="ECO:0007669"/>
    <property type="project" value="TreeGrafter"/>
</dbReference>
<dbReference type="EC" id="1.-.-.-" evidence="2"/>
<dbReference type="KEGG" id="rcr:NCTC10994_03140"/>
<dbReference type="InterPro" id="IPR016169">
    <property type="entry name" value="FAD-bd_PCMH_sub2"/>
</dbReference>
<feature type="domain" description="FAD-binding PCMH-type" evidence="1">
    <location>
        <begin position="51"/>
        <end position="221"/>
    </location>
</feature>
<dbReference type="GO" id="GO:1903457">
    <property type="term" value="P:lactate catabolic process"/>
    <property type="evidence" value="ECO:0007669"/>
    <property type="project" value="TreeGrafter"/>
</dbReference>
<dbReference type="Pfam" id="PF01565">
    <property type="entry name" value="FAD_binding_4"/>
    <property type="match status" value="1"/>
</dbReference>
<dbReference type="RefSeq" id="WP_072703423.1">
    <property type="nucleotide sequence ID" value="NZ_JAFBBL010000001.1"/>
</dbReference>
<protein>
    <submittedName>
        <fullName evidence="2">FAD-linked oxidase</fullName>
        <ecNumber evidence="2">1.-.-.-</ecNumber>
    </submittedName>
</protein>
<proteinExistence type="predicted"/>
<dbReference type="PANTHER" id="PTHR11748:SF119">
    <property type="entry name" value="D-2-HYDROXYGLUTARATE DEHYDROGENASE"/>
    <property type="match status" value="1"/>
</dbReference>
<keyword evidence="3" id="KW-1185">Reference proteome</keyword>
<dbReference type="GO" id="GO:0008720">
    <property type="term" value="F:D-lactate dehydrogenase (NAD+) activity"/>
    <property type="evidence" value="ECO:0007669"/>
    <property type="project" value="TreeGrafter"/>
</dbReference>
<dbReference type="InterPro" id="IPR006094">
    <property type="entry name" value="Oxid_FAD_bind_N"/>
</dbReference>
<evidence type="ECO:0000259" key="1">
    <source>
        <dbReference type="PROSITE" id="PS51387"/>
    </source>
</evidence>
<dbReference type="SUPFAM" id="SSF56176">
    <property type="entry name" value="FAD-binding/transporter-associated domain-like"/>
    <property type="match status" value="1"/>
</dbReference>
<reference evidence="2 3" key="1">
    <citation type="submission" date="2018-06" db="EMBL/GenBank/DDBJ databases">
        <authorList>
            <consortium name="Pathogen Informatics"/>
            <person name="Doyle S."/>
        </authorList>
    </citation>
    <scope>NUCLEOTIDE SEQUENCE [LARGE SCALE GENOMIC DNA]</scope>
    <source>
        <strain evidence="2 3">NCTC10994</strain>
    </source>
</reference>
<evidence type="ECO:0000313" key="3">
    <source>
        <dbReference type="Proteomes" id="UP000249091"/>
    </source>
</evidence>
<dbReference type="GO" id="GO:0071949">
    <property type="term" value="F:FAD binding"/>
    <property type="evidence" value="ECO:0007669"/>
    <property type="project" value="InterPro"/>
</dbReference>
<organism evidence="2 3">
    <name type="scientific">Rhodococcus coprophilus</name>
    <dbReference type="NCBI Taxonomy" id="38310"/>
    <lineage>
        <taxon>Bacteria</taxon>
        <taxon>Bacillati</taxon>
        <taxon>Actinomycetota</taxon>
        <taxon>Actinomycetes</taxon>
        <taxon>Mycobacteriales</taxon>
        <taxon>Nocardiaceae</taxon>
        <taxon>Rhodococcus</taxon>
    </lineage>
</organism>
<dbReference type="Gene3D" id="3.30.465.10">
    <property type="match status" value="1"/>
</dbReference>
<dbReference type="InterPro" id="IPR036318">
    <property type="entry name" value="FAD-bd_PCMH-like_sf"/>
</dbReference>
<dbReference type="PROSITE" id="PS51387">
    <property type="entry name" value="FAD_PCMH"/>
    <property type="match status" value="1"/>
</dbReference>
<gene>
    <name evidence="2" type="ORF">NCTC10994_03140</name>
</gene>
<dbReference type="EMBL" id="LS483468">
    <property type="protein sequence ID" value="SQI35834.1"/>
    <property type="molecule type" value="Genomic_DNA"/>
</dbReference>
<dbReference type="PANTHER" id="PTHR11748">
    <property type="entry name" value="D-LACTATE DEHYDROGENASE"/>
    <property type="match status" value="1"/>
</dbReference>
<dbReference type="Proteomes" id="UP000249091">
    <property type="component" value="Chromosome 1"/>
</dbReference>
<keyword evidence="2" id="KW-0560">Oxidoreductase</keyword>
<dbReference type="AlphaFoldDB" id="A0A2X4XGP1"/>
<accession>A0A2X4XGP1</accession>